<feature type="domain" description="NmrA-like" evidence="5">
    <location>
        <begin position="8"/>
        <end position="275"/>
    </location>
</feature>
<accession>A0AAD7G8I8</accession>
<dbReference type="PANTHER" id="PTHR47706">
    <property type="entry name" value="NMRA-LIKE FAMILY PROTEIN"/>
    <property type="match status" value="1"/>
</dbReference>
<dbReference type="SUPFAM" id="SSF51735">
    <property type="entry name" value="NAD(P)-binding Rossmann-fold domains"/>
    <property type="match status" value="1"/>
</dbReference>
<dbReference type="InterPro" id="IPR008030">
    <property type="entry name" value="NmrA-like"/>
</dbReference>
<dbReference type="Pfam" id="PF05368">
    <property type="entry name" value="NmrA"/>
    <property type="match status" value="1"/>
</dbReference>
<dbReference type="AlphaFoldDB" id="A0AAD7G8I8"/>
<comment type="similarity">
    <text evidence="1">Belongs to the NmrA-type oxidoreductase family. Isoflavone reductase subfamily.</text>
</comment>
<organism evidence="6 7">
    <name type="scientific">Mycena rosella</name>
    <name type="common">Pink bonnet</name>
    <name type="synonym">Agaricus rosellus</name>
    <dbReference type="NCBI Taxonomy" id="1033263"/>
    <lineage>
        <taxon>Eukaryota</taxon>
        <taxon>Fungi</taxon>
        <taxon>Dikarya</taxon>
        <taxon>Basidiomycota</taxon>
        <taxon>Agaricomycotina</taxon>
        <taxon>Agaricomycetes</taxon>
        <taxon>Agaricomycetidae</taxon>
        <taxon>Agaricales</taxon>
        <taxon>Marasmiineae</taxon>
        <taxon>Mycenaceae</taxon>
        <taxon>Mycena</taxon>
    </lineage>
</organism>
<keyword evidence="7" id="KW-1185">Reference proteome</keyword>
<sequence>MSTYKSFAVVGGGTIGLPIVHALAAQHVSVVLLSRPESSTKSVPPGVQVAKVDYNDAQAVAAVFKEHKVDVVLATLGSRAIDAQKPLVEAAKLAAVKLFAPSEYGMATDGYTEGVLGDKKQIADDLKAAGIPSVRFYTGMFTEGIPRLVGYPEHGKVRIVGKGEVPVSWTSIPDIAGFVAHVLTTLPPSELENRGFRIEGDRTTMNELGALFKTSVEHVDHITGEGGEFTTFLLTVLESGAGSTGWNETTKSEGSGSAAAGSANALWPGHKWQTIKEVLNL</sequence>
<evidence type="ECO:0000256" key="3">
    <source>
        <dbReference type="ARBA" id="ARBA00023002"/>
    </source>
</evidence>
<evidence type="ECO:0000313" key="7">
    <source>
        <dbReference type="Proteomes" id="UP001221757"/>
    </source>
</evidence>
<name>A0AAD7G8I8_MYCRO</name>
<evidence type="ECO:0000256" key="4">
    <source>
        <dbReference type="SAM" id="MobiDB-lite"/>
    </source>
</evidence>
<keyword evidence="3" id="KW-0560">Oxidoreductase</keyword>
<dbReference type="InterPro" id="IPR051609">
    <property type="entry name" value="NmrA/Isoflavone_reductase-like"/>
</dbReference>
<dbReference type="InterPro" id="IPR036291">
    <property type="entry name" value="NAD(P)-bd_dom_sf"/>
</dbReference>
<dbReference type="GO" id="GO:0016491">
    <property type="term" value="F:oxidoreductase activity"/>
    <property type="evidence" value="ECO:0007669"/>
    <property type="project" value="UniProtKB-KW"/>
</dbReference>
<evidence type="ECO:0000256" key="1">
    <source>
        <dbReference type="ARBA" id="ARBA00005725"/>
    </source>
</evidence>
<comment type="caution">
    <text evidence="6">The sequence shown here is derived from an EMBL/GenBank/DDBJ whole genome shotgun (WGS) entry which is preliminary data.</text>
</comment>
<protein>
    <submittedName>
        <fullName evidence="6">NAD(P)-binding protein</fullName>
    </submittedName>
</protein>
<dbReference type="PANTHER" id="PTHR47706:SF4">
    <property type="entry name" value="NMRA-LIKE DOMAIN-CONTAINING PROTEIN"/>
    <property type="match status" value="1"/>
</dbReference>
<gene>
    <name evidence="6" type="ORF">B0H17DRAFT_1079432</name>
</gene>
<feature type="compositionally biased region" description="Polar residues" evidence="4">
    <location>
        <begin position="244"/>
        <end position="253"/>
    </location>
</feature>
<evidence type="ECO:0000259" key="5">
    <source>
        <dbReference type="Pfam" id="PF05368"/>
    </source>
</evidence>
<feature type="region of interest" description="Disordered" evidence="4">
    <location>
        <begin position="243"/>
        <end position="263"/>
    </location>
</feature>
<feature type="compositionally biased region" description="Low complexity" evidence="4">
    <location>
        <begin position="254"/>
        <end position="263"/>
    </location>
</feature>
<reference evidence="6" key="1">
    <citation type="submission" date="2023-03" db="EMBL/GenBank/DDBJ databases">
        <title>Massive genome expansion in bonnet fungi (Mycena s.s.) driven by repeated elements and novel gene families across ecological guilds.</title>
        <authorList>
            <consortium name="Lawrence Berkeley National Laboratory"/>
            <person name="Harder C.B."/>
            <person name="Miyauchi S."/>
            <person name="Viragh M."/>
            <person name="Kuo A."/>
            <person name="Thoen E."/>
            <person name="Andreopoulos B."/>
            <person name="Lu D."/>
            <person name="Skrede I."/>
            <person name="Drula E."/>
            <person name="Henrissat B."/>
            <person name="Morin E."/>
            <person name="Kohler A."/>
            <person name="Barry K."/>
            <person name="LaButti K."/>
            <person name="Morin E."/>
            <person name="Salamov A."/>
            <person name="Lipzen A."/>
            <person name="Mereny Z."/>
            <person name="Hegedus B."/>
            <person name="Baldrian P."/>
            <person name="Stursova M."/>
            <person name="Weitz H."/>
            <person name="Taylor A."/>
            <person name="Grigoriev I.V."/>
            <person name="Nagy L.G."/>
            <person name="Martin F."/>
            <person name="Kauserud H."/>
        </authorList>
    </citation>
    <scope>NUCLEOTIDE SEQUENCE</scope>
    <source>
        <strain evidence="6">CBHHK067</strain>
    </source>
</reference>
<keyword evidence="2" id="KW-0521">NADP</keyword>
<dbReference type="Gene3D" id="3.40.50.720">
    <property type="entry name" value="NAD(P)-binding Rossmann-like Domain"/>
    <property type="match status" value="1"/>
</dbReference>
<proteinExistence type="inferred from homology"/>
<dbReference type="Proteomes" id="UP001221757">
    <property type="component" value="Unassembled WGS sequence"/>
</dbReference>
<evidence type="ECO:0000256" key="2">
    <source>
        <dbReference type="ARBA" id="ARBA00022857"/>
    </source>
</evidence>
<evidence type="ECO:0000313" key="6">
    <source>
        <dbReference type="EMBL" id="KAJ7677336.1"/>
    </source>
</evidence>
<dbReference type="EMBL" id="JARKIE010000139">
    <property type="protein sequence ID" value="KAJ7677336.1"/>
    <property type="molecule type" value="Genomic_DNA"/>
</dbReference>